<dbReference type="GO" id="GO:0042781">
    <property type="term" value="F:3'-tRNA processing endoribonuclease activity"/>
    <property type="evidence" value="ECO:0007669"/>
    <property type="project" value="TreeGrafter"/>
</dbReference>
<evidence type="ECO:0000256" key="4">
    <source>
        <dbReference type="ARBA" id="ARBA00022801"/>
    </source>
</evidence>
<dbReference type="PANTHER" id="PTHR33992:SF1">
    <property type="entry name" value="RIBONUCLEASE P PROTEIN COMPONENT"/>
    <property type="match status" value="1"/>
</dbReference>
<dbReference type="Pfam" id="PF00825">
    <property type="entry name" value="Ribonuclease_P"/>
    <property type="match status" value="1"/>
</dbReference>
<evidence type="ECO:0000313" key="9">
    <source>
        <dbReference type="Proteomes" id="UP000886861"/>
    </source>
</evidence>
<dbReference type="SUPFAM" id="SSF54211">
    <property type="entry name" value="Ribosomal protein S5 domain 2-like"/>
    <property type="match status" value="1"/>
</dbReference>
<proteinExistence type="inferred from homology"/>
<evidence type="ECO:0000256" key="5">
    <source>
        <dbReference type="ARBA" id="ARBA00022884"/>
    </source>
</evidence>
<keyword evidence="3 6" id="KW-0255">Endonuclease</keyword>
<dbReference type="Gene3D" id="3.30.230.10">
    <property type="match status" value="1"/>
</dbReference>
<keyword evidence="4 6" id="KW-0378">Hydrolase</keyword>
<dbReference type="GO" id="GO:0030677">
    <property type="term" value="C:ribonuclease P complex"/>
    <property type="evidence" value="ECO:0007669"/>
    <property type="project" value="TreeGrafter"/>
</dbReference>
<dbReference type="AlphaFoldDB" id="A0A9D1NEB3"/>
<dbReference type="Proteomes" id="UP000886861">
    <property type="component" value="Unassembled WGS sequence"/>
</dbReference>
<evidence type="ECO:0000256" key="1">
    <source>
        <dbReference type="ARBA" id="ARBA00022694"/>
    </source>
</evidence>
<keyword evidence="5 6" id="KW-0694">RNA-binding</keyword>
<comment type="caution">
    <text evidence="8">The sequence shown here is derived from an EMBL/GenBank/DDBJ whole genome shotgun (WGS) entry which is preliminary data.</text>
</comment>
<comment type="similarity">
    <text evidence="6">Belongs to the RnpA family.</text>
</comment>
<reference evidence="8" key="2">
    <citation type="journal article" date="2021" name="PeerJ">
        <title>Extensive microbial diversity within the chicken gut microbiome revealed by metagenomics and culture.</title>
        <authorList>
            <person name="Gilroy R."/>
            <person name="Ravi A."/>
            <person name="Getino M."/>
            <person name="Pursley I."/>
            <person name="Horton D.L."/>
            <person name="Alikhan N.F."/>
            <person name="Baker D."/>
            <person name="Gharbi K."/>
            <person name="Hall N."/>
            <person name="Watson M."/>
            <person name="Adriaenssens E.M."/>
            <person name="Foster-Nyarko E."/>
            <person name="Jarju S."/>
            <person name="Secka A."/>
            <person name="Antonio M."/>
            <person name="Oren A."/>
            <person name="Chaudhuri R.R."/>
            <person name="La Ragione R."/>
            <person name="Hildebrand F."/>
            <person name="Pallen M.J."/>
        </authorList>
    </citation>
    <scope>NUCLEOTIDE SEQUENCE</scope>
    <source>
        <strain evidence="8">CHK186-9395</strain>
    </source>
</reference>
<keyword evidence="1 6" id="KW-0819">tRNA processing</keyword>
<dbReference type="EC" id="3.1.26.5" evidence="6 7"/>
<comment type="subunit">
    <text evidence="6">Consists of a catalytic RNA component (M1 or rnpB) and a protein subunit.</text>
</comment>
<dbReference type="EMBL" id="DVOJ01000006">
    <property type="protein sequence ID" value="HIV01250.1"/>
    <property type="molecule type" value="Genomic_DNA"/>
</dbReference>
<keyword evidence="2 6" id="KW-0540">Nuclease</keyword>
<evidence type="ECO:0000313" key="8">
    <source>
        <dbReference type="EMBL" id="HIV01250.1"/>
    </source>
</evidence>
<accession>A0A9D1NEB3</accession>
<dbReference type="GO" id="GO:0001682">
    <property type="term" value="P:tRNA 5'-leader removal"/>
    <property type="evidence" value="ECO:0007669"/>
    <property type="project" value="UniProtKB-UniRule"/>
</dbReference>
<dbReference type="InterPro" id="IPR014721">
    <property type="entry name" value="Ribsml_uS5_D2-typ_fold_subgr"/>
</dbReference>
<dbReference type="InterPro" id="IPR020568">
    <property type="entry name" value="Ribosomal_Su5_D2-typ_SF"/>
</dbReference>
<comment type="function">
    <text evidence="6">RNaseP catalyzes the removal of the 5'-leader sequence from pre-tRNA to produce the mature 5'-terminus. It can also cleave other RNA substrates such as 4.5S RNA. The protein component plays an auxiliary but essential role in vivo by binding to the 5'-leader sequence and broadening the substrate specificity of the ribozyme.</text>
</comment>
<evidence type="ECO:0000256" key="6">
    <source>
        <dbReference type="HAMAP-Rule" id="MF_00227"/>
    </source>
</evidence>
<dbReference type="NCBIfam" id="TIGR00188">
    <property type="entry name" value="rnpA"/>
    <property type="match status" value="1"/>
</dbReference>
<dbReference type="GO" id="GO:0004526">
    <property type="term" value="F:ribonuclease P activity"/>
    <property type="evidence" value="ECO:0007669"/>
    <property type="project" value="UniProtKB-UniRule"/>
</dbReference>
<dbReference type="HAMAP" id="MF_00227">
    <property type="entry name" value="RNase_P"/>
    <property type="match status" value="1"/>
</dbReference>
<evidence type="ECO:0000256" key="7">
    <source>
        <dbReference type="NCBIfam" id="TIGR00188"/>
    </source>
</evidence>
<dbReference type="InterPro" id="IPR000100">
    <property type="entry name" value="RNase_P"/>
</dbReference>
<name>A0A9D1NEB3_9FIRM</name>
<evidence type="ECO:0000256" key="3">
    <source>
        <dbReference type="ARBA" id="ARBA00022759"/>
    </source>
</evidence>
<sequence>MLKKENRLKKNRHFNYIYKKGEKFFEKHLNLCILKTKFKPFKVGFSVSNKIGKSTVRNKVKRRLREIVRLNFSSIKGTHNLVFIAKDGIEKLSYKELENEVINLLKKANLFRV</sequence>
<dbReference type="PANTHER" id="PTHR33992">
    <property type="entry name" value="RIBONUCLEASE P PROTEIN COMPONENT"/>
    <property type="match status" value="1"/>
</dbReference>
<comment type="catalytic activity">
    <reaction evidence="6">
        <text>Endonucleolytic cleavage of RNA, removing 5'-extranucleotides from tRNA precursor.</text>
        <dbReference type="EC" id="3.1.26.5"/>
    </reaction>
</comment>
<evidence type="ECO:0000256" key="2">
    <source>
        <dbReference type="ARBA" id="ARBA00022722"/>
    </source>
</evidence>
<gene>
    <name evidence="6 8" type="primary">rnpA</name>
    <name evidence="8" type="ORF">IAA62_01680</name>
</gene>
<protein>
    <recommendedName>
        <fullName evidence="6 7">Ribonuclease P protein component</fullName>
        <shortName evidence="6">RNase P protein</shortName>
        <shortName evidence="6">RNaseP protein</shortName>
        <ecNumber evidence="6 7">3.1.26.5</ecNumber>
    </recommendedName>
    <alternativeName>
        <fullName evidence="6">Protein C5</fullName>
    </alternativeName>
</protein>
<reference evidence="8" key="1">
    <citation type="submission" date="2020-10" db="EMBL/GenBank/DDBJ databases">
        <authorList>
            <person name="Gilroy R."/>
        </authorList>
    </citation>
    <scope>NUCLEOTIDE SEQUENCE</scope>
    <source>
        <strain evidence="8">CHK186-9395</strain>
    </source>
</reference>
<organism evidence="8 9">
    <name type="scientific">Candidatus Caccopulliclostridium gallistercoris</name>
    <dbReference type="NCBI Taxonomy" id="2840719"/>
    <lineage>
        <taxon>Bacteria</taxon>
        <taxon>Bacillati</taxon>
        <taxon>Bacillota</taxon>
        <taxon>Clostridia</taxon>
        <taxon>Candidatus Caccopulliclostridium</taxon>
    </lineage>
</organism>
<dbReference type="GO" id="GO:0000049">
    <property type="term" value="F:tRNA binding"/>
    <property type="evidence" value="ECO:0007669"/>
    <property type="project" value="UniProtKB-UniRule"/>
</dbReference>